<dbReference type="PANTHER" id="PTHR11113:SF14">
    <property type="entry name" value="N-ACETYLGLUCOSAMINE-6-PHOSPHATE DEACETYLASE"/>
    <property type="match status" value="1"/>
</dbReference>
<gene>
    <name evidence="10" type="primary">nagA</name>
    <name evidence="10" type="ORF">ELQ90_11110</name>
</gene>
<evidence type="ECO:0000256" key="2">
    <source>
        <dbReference type="ARBA" id="ARBA00022723"/>
    </source>
</evidence>
<dbReference type="InterPro" id="IPR032466">
    <property type="entry name" value="Metal_Hydrolase"/>
</dbReference>
<comment type="cofactor">
    <cofactor evidence="8">
        <name>a divalent metal cation</name>
        <dbReference type="ChEBI" id="CHEBI:60240"/>
    </cofactor>
    <text evidence="8">Binds 1 divalent metal cation per subunit.</text>
</comment>
<dbReference type="EC" id="3.5.1.25" evidence="10"/>
<feature type="domain" description="Amidohydrolase-related" evidence="9">
    <location>
        <begin position="58"/>
        <end position="381"/>
    </location>
</feature>
<feature type="active site" description="Proton donor/acceptor" evidence="6">
    <location>
        <position position="277"/>
    </location>
</feature>
<reference evidence="10 11" key="1">
    <citation type="submission" date="2018-12" db="EMBL/GenBank/DDBJ databases">
        <authorList>
            <person name="Li F."/>
        </authorList>
    </citation>
    <scope>NUCLEOTIDE SEQUENCE [LARGE SCALE GENOMIC DNA]</scope>
    <source>
        <strain evidence="10 11">11W25H-1</strain>
    </source>
</reference>
<dbReference type="EMBL" id="RZNB01000004">
    <property type="protein sequence ID" value="RWZ49891.1"/>
    <property type="molecule type" value="Genomic_DNA"/>
</dbReference>
<evidence type="ECO:0000259" key="9">
    <source>
        <dbReference type="Pfam" id="PF01979"/>
    </source>
</evidence>
<dbReference type="GO" id="GO:0006046">
    <property type="term" value="P:N-acetylglucosamine catabolic process"/>
    <property type="evidence" value="ECO:0007669"/>
    <property type="project" value="TreeGrafter"/>
</dbReference>
<feature type="binding site" evidence="7">
    <location>
        <position position="144"/>
    </location>
    <ligand>
        <name>substrate</name>
    </ligand>
</feature>
<evidence type="ECO:0000256" key="7">
    <source>
        <dbReference type="PIRSR" id="PIRSR038994-2"/>
    </source>
</evidence>
<evidence type="ECO:0000313" key="10">
    <source>
        <dbReference type="EMBL" id="RWZ49891.1"/>
    </source>
</evidence>
<evidence type="ECO:0000256" key="1">
    <source>
        <dbReference type="ARBA" id="ARBA00010716"/>
    </source>
</evidence>
<dbReference type="RefSeq" id="WP_128495351.1">
    <property type="nucleotide sequence ID" value="NZ_RZNB01000004.1"/>
</dbReference>
<dbReference type="PANTHER" id="PTHR11113">
    <property type="entry name" value="N-ACETYLGLUCOSAMINE-6-PHOSPHATE DEACETYLASE"/>
    <property type="match status" value="1"/>
</dbReference>
<feature type="binding site" evidence="7">
    <location>
        <position position="231"/>
    </location>
    <ligand>
        <name>substrate</name>
    </ligand>
</feature>
<dbReference type="InterPro" id="IPR003764">
    <property type="entry name" value="GlcNAc_6-P_deAcase"/>
</dbReference>
<name>A0A3S4AJF4_9MICO</name>
<feature type="binding site" evidence="8">
    <location>
        <position position="220"/>
    </location>
    <ligand>
        <name>Zn(2+)</name>
        <dbReference type="ChEBI" id="CHEBI:29105"/>
    </ligand>
</feature>
<dbReference type="GO" id="GO:0046872">
    <property type="term" value="F:metal ion binding"/>
    <property type="evidence" value="ECO:0007669"/>
    <property type="project" value="UniProtKB-KW"/>
</dbReference>
<feature type="binding site" evidence="7">
    <location>
        <begin position="223"/>
        <end position="224"/>
    </location>
    <ligand>
        <name>substrate</name>
    </ligand>
</feature>
<keyword evidence="4 5" id="KW-0119">Carbohydrate metabolism</keyword>
<comment type="similarity">
    <text evidence="1 5">Belongs to the metallo-dependent hydrolases superfamily. NagA family.</text>
</comment>
<dbReference type="Pfam" id="PF01979">
    <property type="entry name" value="Amidohydro_1"/>
    <property type="match status" value="1"/>
</dbReference>
<dbReference type="InterPro" id="IPR011059">
    <property type="entry name" value="Metal-dep_hydrolase_composite"/>
</dbReference>
<sequence length="388" mass="38603">MTDAIIIHSARLVDAGAEVPDAWVVLADGIVRDRGSGSAWRSIAVAGTAEIVSAEGGVLVPGFVDLHGHGGGGAAFDDGADAILTGIAAHRVHGTTRSVVSLVSARIDDLVERLTVIARLAQSDPTILGAHLEGPFLSPDNRGAHDPSALVAPTVADVERLVDAGAGLLVQVTIAPELPGAEDAIRAFRRAGVVVAVGHTAIDFAGASAAFTDGATLLTHAFNAMPGIHHRAPGPVVAAMAAADVVLELIADGIHVDPAVLALAFAGAPGRIALVTDAMAAAGVGDGAYELGGLAVTVDDGVARLTGSDVIAGSTLTQDAALRTVVTAGVPLPEAVRALTETPARVIGRRELGSLAVGSVADAVLLGADLDVAAVWVAGVRVHGAPAA</sequence>
<feature type="binding site" evidence="8">
    <location>
        <position position="133"/>
    </location>
    <ligand>
        <name>Zn(2+)</name>
        <dbReference type="ChEBI" id="CHEBI:29105"/>
    </ligand>
</feature>
<feature type="binding site" evidence="8">
    <location>
        <position position="199"/>
    </location>
    <ligand>
        <name>Zn(2+)</name>
        <dbReference type="ChEBI" id="CHEBI:29105"/>
    </ligand>
</feature>
<feature type="binding site" evidence="7">
    <location>
        <begin position="311"/>
        <end position="313"/>
    </location>
    <ligand>
        <name>substrate</name>
    </ligand>
</feature>
<keyword evidence="11" id="KW-1185">Reference proteome</keyword>
<evidence type="ECO:0000256" key="4">
    <source>
        <dbReference type="ARBA" id="ARBA00023277"/>
    </source>
</evidence>
<evidence type="ECO:0000256" key="5">
    <source>
        <dbReference type="PIRNR" id="PIRNR038994"/>
    </source>
</evidence>
<dbReference type="NCBIfam" id="TIGR00221">
    <property type="entry name" value="nagA"/>
    <property type="match status" value="1"/>
</dbReference>
<comment type="caution">
    <text evidence="10">The sequence shown here is derived from an EMBL/GenBank/DDBJ whole genome shotgun (WGS) entry which is preliminary data.</text>
</comment>
<keyword evidence="2 8" id="KW-0479">Metal-binding</keyword>
<dbReference type="SUPFAM" id="SSF51556">
    <property type="entry name" value="Metallo-dependent hydrolases"/>
    <property type="match status" value="1"/>
</dbReference>
<dbReference type="Proteomes" id="UP000288547">
    <property type="component" value="Unassembled WGS sequence"/>
</dbReference>
<dbReference type="InterPro" id="IPR006680">
    <property type="entry name" value="Amidohydro-rel"/>
</dbReference>
<organism evidence="10 11">
    <name type="scientific">Labedella phragmitis</name>
    <dbReference type="NCBI Taxonomy" id="2498849"/>
    <lineage>
        <taxon>Bacteria</taxon>
        <taxon>Bacillati</taxon>
        <taxon>Actinomycetota</taxon>
        <taxon>Actinomycetes</taxon>
        <taxon>Micrococcales</taxon>
        <taxon>Microbacteriaceae</taxon>
        <taxon>Labedella</taxon>
    </lineage>
</organism>
<feature type="binding site" evidence="7">
    <location>
        <position position="255"/>
    </location>
    <ligand>
        <name>substrate</name>
    </ligand>
</feature>
<dbReference type="SUPFAM" id="SSF51338">
    <property type="entry name" value="Composite domain of metallo-dependent hydrolases"/>
    <property type="match status" value="1"/>
</dbReference>
<dbReference type="GO" id="GO:0008448">
    <property type="term" value="F:N-acetylglucosamine-6-phosphate deacetylase activity"/>
    <property type="evidence" value="ECO:0007669"/>
    <property type="project" value="UniProtKB-EC"/>
</dbReference>
<dbReference type="OrthoDB" id="9776488at2"/>
<proteinExistence type="inferred from homology"/>
<evidence type="ECO:0000313" key="11">
    <source>
        <dbReference type="Proteomes" id="UP000288547"/>
    </source>
</evidence>
<evidence type="ECO:0000256" key="6">
    <source>
        <dbReference type="PIRSR" id="PIRSR038994-1"/>
    </source>
</evidence>
<dbReference type="PIRSF" id="PIRSF038994">
    <property type="entry name" value="NagA"/>
    <property type="match status" value="1"/>
</dbReference>
<evidence type="ECO:0000256" key="8">
    <source>
        <dbReference type="PIRSR" id="PIRSR038994-3"/>
    </source>
</evidence>
<evidence type="ECO:0000256" key="3">
    <source>
        <dbReference type="ARBA" id="ARBA00022801"/>
    </source>
</evidence>
<dbReference type="Gene3D" id="3.20.20.140">
    <property type="entry name" value="Metal-dependent hydrolases"/>
    <property type="match status" value="1"/>
</dbReference>
<protein>
    <submittedName>
        <fullName evidence="10">N-acetylglucosamine-6-phosphate deacetylase</fullName>
        <ecNumber evidence="10">3.5.1.25</ecNumber>
    </submittedName>
</protein>
<accession>A0A3S4AJF4</accession>
<keyword evidence="3 5" id="KW-0378">Hydrolase</keyword>
<dbReference type="Gene3D" id="2.30.40.10">
    <property type="entry name" value="Urease, subunit C, domain 1"/>
    <property type="match status" value="1"/>
</dbReference>
<dbReference type="AlphaFoldDB" id="A0A3S4AJF4"/>